<dbReference type="Pfam" id="PF01425">
    <property type="entry name" value="Amidase"/>
    <property type="match status" value="1"/>
</dbReference>
<dbReference type="InterPro" id="IPR020556">
    <property type="entry name" value="Amidase_CS"/>
</dbReference>
<organism evidence="2 3">
    <name type="scientific">Paenibacillus filicis</name>
    <dbReference type="NCBI Taxonomy" id="669464"/>
    <lineage>
        <taxon>Bacteria</taxon>
        <taxon>Bacillati</taxon>
        <taxon>Bacillota</taxon>
        <taxon>Bacilli</taxon>
        <taxon>Bacillales</taxon>
        <taxon>Paenibacillaceae</taxon>
        <taxon>Paenibacillus</taxon>
    </lineage>
</organism>
<protein>
    <submittedName>
        <fullName evidence="2">Amidase</fullName>
        <ecNumber evidence="2">3.5.1.4</ecNumber>
    </submittedName>
</protein>
<comment type="caution">
    <text evidence="2">The sequence shown here is derived from an EMBL/GenBank/DDBJ whole genome shotgun (WGS) entry which is preliminary data.</text>
</comment>
<name>A0ABU9DL25_9BACL</name>
<dbReference type="EC" id="3.5.1.4" evidence="2"/>
<dbReference type="PANTHER" id="PTHR46310:SF7">
    <property type="entry name" value="AMIDASE 1"/>
    <property type="match status" value="1"/>
</dbReference>
<dbReference type="PANTHER" id="PTHR46310">
    <property type="entry name" value="AMIDASE 1"/>
    <property type="match status" value="1"/>
</dbReference>
<sequence>MEDEWKAYIKENLIIEPTGSGPLQGLHFAAKDVFAMAGHTNAAGNPDWFRTHHPAARHAEVVRRLLGSGAQLNGMTHTDELMFSLNGENAHYGTPVNPKAPGRIPGGSSSGSAVAVAAGLADFALGTDTGGSVRIPSSYCGIYGIRPTHGLVPMDGVIPLADSFDTVGWMARDAAMLLQVGKSLVPDCPESGEFQRLLFAQEAWEAAEQSCLQVLSGSVKLLESVMPSTWVSMAPNGLAEWVDTFRTIQGYEIWSNHGEWITRHQPQFGPGIKERFEWTSTLRSEDYERQSIVRKQIQTSLTGLLMDDGLLVIPTAPCPAPEIGLEGELMERTRSKVMQLSCIAGLSGLPQVTVPFTDMDGRPVGLSFIAGPRSDLRLLRFVRDVVAVLLAPLEAVRP</sequence>
<keyword evidence="3" id="KW-1185">Reference proteome</keyword>
<feature type="domain" description="Amidase" evidence="1">
    <location>
        <begin position="20"/>
        <end position="379"/>
    </location>
</feature>
<accession>A0ABU9DL25</accession>
<dbReference type="Proteomes" id="UP001469365">
    <property type="component" value="Unassembled WGS sequence"/>
</dbReference>
<dbReference type="Gene3D" id="3.90.1300.10">
    <property type="entry name" value="Amidase signature (AS) domain"/>
    <property type="match status" value="1"/>
</dbReference>
<dbReference type="SUPFAM" id="SSF75304">
    <property type="entry name" value="Amidase signature (AS) enzymes"/>
    <property type="match status" value="1"/>
</dbReference>
<dbReference type="GO" id="GO:0004040">
    <property type="term" value="F:amidase activity"/>
    <property type="evidence" value="ECO:0007669"/>
    <property type="project" value="UniProtKB-EC"/>
</dbReference>
<gene>
    <name evidence="2" type="ORF">WMW72_12760</name>
</gene>
<proteinExistence type="predicted"/>
<dbReference type="PROSITE" id="PS00571">
    <property type="entry name" value="AMIDASES"/>
    <property type="match status" value="1"/>
</dbReference>
<dbReference type="EMBL" id="JBBPCC010000007">
    <property type="protein sequence ID" value="MEK8128778.1"/>
    <property type="molecule type" value="Genomic_DNA"/>
</dbReference>
<evidence type="ECO:0000259" key="1">
    <source>
        <dbReference type="Pfam" id="PF01425"/>
    </source>
</evidence>
<evidence type="ECO:0000313" key="2">
    <source>
        <dbReference type="EMBL" id="MEK8128778.1"/>
    </source>
</evidence>
<dbReference type="NCBIfam" id="NF006169">
    <property type="entry name" value="PRK08310.1"/>
    <property type="match status" value="1"/>
</dbReference>
<evidence type="ECO:0000313" key="3">
    <source>
        <dbReference type="Proteomes" id="UP001469365"/>
    </source>
</evidence>
<dbReference type="InterPro" id="IPR023631">
    <property type="entry name" value="Amidase_dom"/>
</dbReference>
<reference evidence="2 3" key="1">
    <citation type="submission" date="2024-04" db="EMBL/GenBank/DDBJ databases">
        <title>draft genome sequnece of Paenibacillus filicis.</title>
        <authorList>
            <person name="Kim D.-U."/>
        </authorList>
    </citation>
    <scope>NUCLEOTIDE SEQUENCE [LARGE SCALE GENOMIC DNA]</scope>
    <source>
        <strain evidence="2 3">KACC14197</strain>
    </source>
</reference>
<dbReference type="InterPro" id="IPR036928">
    <property type="entry name" value="AS_sf"/>
</dbReference>
<dbReference type="RefSeq" id="WP_341415866.1">
    <property type="nucleotide sequence ID" value="NZ_JBBPCC010000007.1"/>
</dbReference>
<keyword evidence="2" id="KW-0378">Hydrolase</keyword>